<sequence>MALVTCLRAESYNFPLVVYHRNGDNVAEDSVHWLDINCPDVNDKPRNALYGLQVGKLAAFCYNTAEDKDKCLRVVSDFMNCFLHFFDFDFQGQHRYQRWDDGQRHTDTLSDADMNVLWYTELYRPPASPAMLGHVRRDEELNAGKLARDFWGRCIDDAGVDFRYTLAYLLAFEFVLELHIFGGSTLSPCVA</sequence>
<protein>
    <submittedName>
        <fullName evidence="1">Uncharacterized protein</fullName>
    </submittedName>
</protein>
<name>A0A6A4I2I6_9AGAR</name>
<keyword evidence="2" id="KW-1185">Reference proteome</keyword>
<evidence type="ECO:0000313" key="2">
    <source>
        <dbReference type="Proteomes" id="UP000799118"/>
    </source>
</evidence>
<dbReference type="InterPro" id="IPR008949">
    <property type="entry name" value="Isoprenoid_synthase_dom_sf"/>
</dbReference>
<dbReference type="OrthoDB" id="2861623at2759"/>
<proteinExistence type="predicted"/>
<reference evidence="1" key="1">
    <citation type="journal article" date="2019" name="Environ. Microbiol.">
        <title>Fungal ecological strategies reflected in gene transcription - a case study of two litter decomposers.</title>
        <authorList>
            <person name="Barbi F."/>
            <person name="Kohler A."/>
            <person name="Barry K."/>
            <person name="Baskaran P."/>
            <person name="Daum C."/>
            <person name="Fauchery L."/>
            <person name="Ihrmark K."/>
            <person name="Kuo A."/>
            <person name="LaButti K."/>
            <person name="Lipzen A."/>
            <person name="Morin E."/>
            <person name="Grigoriev I.V."/>
            <person name="Henrissat B."/>
            <person name="Lindahl B."/>
            <person name="Martin F."/>
        </authorList>
    </citation>
    <scope>NUCLEOTIDE SEQUENCE</scope>
    <source>
        <strain evidence="1">JB14</strain>
    </source>
</reference>
<accession>A0A6A4I2I6</accession>
<dbReference type="EMBL" id="ML769412">
    <property type="protein sequence ID" value="KAE9404959.1"/>
    <property type="molecule type" value="Genomic_DNA"/>
</dbReference>
<dbReference type="Gene3D" id="1.10.600.10">
    <property type="entry name" value="Farnesyl Diphosphate Synthase"/>
    <property type="match status" value="1"/>
</dbReference>
<evidence type="ECO:0000313" key="1">
    <source>
        <dbReference type="EMBL" id="KAE9404959.1"/>
    </source>
</evidence>
<organism evidence="1 2">
    <name type="scientific">Gymnopus androsaceus JB14</name>
    <dbReference type="NCBI Taxonomy" id="1447944"/>
    <lineage>
        <taxon>Eukaryota</taxon>
        <taxon>Fungi</taxon>
        <taxon>Dikarya</taxon>
        <taxon>Basidiomycota</taxon>
        <taxon>Agaricomycotina</taxon>
        <taxon>Agaricomycetes</taxon>
        <taxon>Agaricomycetidae</taxon>
        <taxon>Agaricales</taxon>
        <taxon>Marasmiineae</taxon>
        <taxon>Omphalotaceae</taxon>
        <taxon>Gymnopus</taxon>
    </lineage>
</organism>
<dbReference type="Proteomes" id="UP000799118">
    <property type="component" value="Unassembled WGS sequence"/>
</dbReference>
<dbReference type="AlphaFoldDB" id="A0A6A4I2I6"/>
<gene>
    <name evidence="1" type="ORF">BT96DRAFT_1068311</name>
</gene>